<dbReference type="Pfam" id="PF01526">
    <property type="entry name" value="DDE_Tnp_Tn3"/>
    <property type="match status" value="1"/>
</dbReference>
<evidence type="ECO:0000256" key="3">
    <source>
        <dbReference type="ARBA" id="ARBA00023125"/>
    </source>
</evidence>
<dbReference type="InterPro" id="IPR002513">
    <property type="entry name" value="Tn3_Tnp_DDE_dom"/>
</dbReference>
<dbReference type="KEGG" id="ncy:NOCYR_2871"/>
<organism evidence="7 8">
    <name type="scientific">Nocardia cyriacigeorgica (strain GUH-2)</name>
    <dbReference type="NCBI Taxonomy" id="1127134"/>
    <lineage>
        <taxon>Bacteria</taxon>
        <taxon>Bacillati</taxon>
        <taxon>Actinomycetota</taxon>
        <taxon>Actinomycetes</taxon>
        <taxon>Mycobacteriales</taxon>
        <taxon>Nocardiaceae</taxon>
        <taxon>Nocardia</taxon>
    </lineage>
</organism>
<dbReference type="InterPro" id="IPR025296">
    <property type="entry name" value="DUF4158"/>
</dbReference>
<dbReference type="GO" id="GO:0004803">
    <property type="term" value="F:transposase activity"/>
    <property type="evidence" value="ECO:0007669"/>
    <property type="project" value="InterPro"/>
</dbReference>
<feature type="domain" description="Tn3 transposase DDE" evidence="5">
    <location>
        <begin position="585"/>
        <end position="971"/>
    </location>
</feature>
<evidence type="ECO:0000259" key="5">
    <source>
        <dbReference type="Pfam" id="PF01526"/>
    </source>
</evidence>
<evidence type="ECO:0000259" key="6">
    <source>
        <dbReference type="Pfam" id="PF13700"/>
    </source>
</evidence>
<evidence type="ECO:0000256" key="4">
    <source>
        <dbReference type="ARBA" id="ARBA00023172"/>
    </source>
</evidence>
<keyword evidence="8" id="KW-1185">Reference proteome</keyword>
<protein>
    <submittedName>
        <fullName evidence="7">Transposase</fullName>
    </submittedName>
</protein>
<dbReference type="InterPro" id="IPR047653">
    <property type="entry name" value="Tn3-like_transpos"/>
</dbReference>
<dbReference type="AlphaFoldDB" id="H6R965"/>
<name>H6R965_NOCCG</name>
<proteinExistence type="inferred from homology"/>
<evidence type="ECO:0000256" key="1">
    <source>
        <dbReference type="ARBA" id="ARBA00009402"/>
    </source>
</evidence>
<dbReference type="Pfam" id="PF13700">
    <property type="entry name" value="DUF4158"/>
    <property type="match status" value="1"/>
</dbReference>
<keyword evidence="4" id="KW-0233">DNA recombination</keyword>
<dbReference type="GO" id="GO:0003677">
    <property type="term" value="F:DNA binding"/>
    <property type="evidence" value="ECO:0007669"/>
    <property type="project" value="UniProtKB-KW"/>
</dbReference>
<dbReference type="eggNOG" id="COG4644">
    <property type="taxonomic scope" value="Bacteria"/>
</dbReference>
<sequence length="1049" mass="116461">MFADEELERLRGFPEISREELFRYFTLTPADLAFVDPGRGRGPADRLGLAVALCTLPWLGFVPDRLTTAPPVAVARLAEQLRVDPVEIGSYGRRAKTRTEHARLAAQYLGWRPAGPLESKELDEFLLARAMEHDSPTLLFRLACEYLISARVIRPGPVTVVERVAHARRQAQIETYDRLVHEFTPERCAELDSLLVTDASLGVSRLRWLSTAPVEASAQAVKAEVEKLGFLRGLGADRLDMSVLPAERRRFLATMGRRLTPQALERRDAQRRYPILLTVLAQSATDVLDEVVALFDQAISAKFGQAERRMQQQLAERGKSGEDRQALLDELLAIACDPQIADEEIGGLIRGERIGWERLRAAIAQAKPRLPRDHGHLAALDLSYNYLRQFTPAVLSAVRFAGGTAATELLVAVDMLRELNATGRRKVFDEAPAGFVPTKWRGYLDEARKSGSVTAYRHYWELCVLLGLRDGLRSGDVFVPSSRRYADPAAYLLTPVQWAPQRAEFCRLVGKPADPGEGLAAVTDELHSAVGELEAVLAGGDGPVRVDEGGDLVISPLTAEDVPDEAKALKAELTEMLPFAPIVSLLIELDKRTGYLDCFTHASGKQTRTPELKRNLIAVLLAYSTNLGLTRMAEACGISYDILAWTAEWYVREETLRAANLAIIDYHQRLPLTTVFGAGTLSSSDGQRFPVRGKSTTAREMVIHGGRVLSTYTHVTDQHATYGTKIIVATKREAHYVLDEILGNATDLPITEHATDTHGVTLVNFGLFDLLGMQLSPRIRDLGKITLYRPGTRRDTEARFPHAGPLMTRRANLELIAEHWDDLLRLAGSLKFGHATASLLVGKLSASGRQNTLATALKEYGALRRTVYAARYLADPDYRRKISRQLNKGESLHALRRDLLYAHEGMIRARQLEDQTEQAWCLTLATNAVIAWTTEYYGLAVEQMRRAGRRIDDEVLAHISPAHSENINFFGAIEVDIDAELAALGPTGYRPLRGARHPVLTSPDPHQIIQLYLNTRESVLLGLWKPYCIVTRWPGSGTRCRTRPAPRSC</sequence>
<feature type="domain" description="DUF4158" evidence="6">
    <location>
        <begin position="2"/>
        <end position="167"/>
    </location>
</feature>
<evidence type="ECO:0000256" key="2">
    <source>
        <dbReference type="ARBA" id="ARBA00022578"/>
    </source>
</evidence>
<reference evidence="7 8" key="1">
    <citation type="journal article" date="2012" name="J. Bacteriol.">
        <title>Genome sequence of the human- and animal-pathogenic strain Nocardia cyriacigeorgica GUH-2.</title>
        <authorList>
            <person name="Zoropogui A."/>
            <person name="Pujic P."/>
            <person name="Normand P."/>
            <person name="Barbe V."/>
            <person name="Beaman B."/>
            <person name="Beaman L."/>
            <person name="Boiron P."/>
            <person name="Colinon C."/>
            <person name="Deredjian A."/>
            <person name="Graindorge A."/>
            <person name="Mangenot S."/>
            <person name="Nazaret S."/>
            <person name="Neto M."/>
            <person name="Petit S."/>
            <person name="Roche D."/>
            <person name="Vallenet D."/>
            <person name="Rodriguez-Nava V."/>
            <person name="Richard Y."/>
            <person name="Cournoyer B."/>
            <person name="Blaha D."/>
        </authorList>
    </citation>
    <scope>NUCLEOTIDE SEQUENCE [LARGE SCALE GENOMIC DNA]</scope>
    <source>
        <strain evidence="7 8">GUH-2</strain>
    </source>
</reference>
<dbReference type="STRING" id="1127134.NOCYR_2871"/>
<keyword evidence="3" id="KW-0238">DNA-binding</keyword>
<accession>H6R965</accession>
<evidence type="ECO:0000313" key="8">
    <source>
        <dbReference type="Proteomes" id="UP000008190"/>
    </source>
</evidence>
<dbReference type="NCBIfam" id="NF033527">
    <property type="entry name" value="transpos_Tn3"/>
    <property type="match status" value="1"/>
</dbReference>
<dbReference type="GO" id="GO:0006313">
    <property type="term" value="P:DNA transposition"/>
    <property type="evidence" value="ECO:0007669"/>
    <property type="project" value="InterPro"/>
</dbReference>
<dbReference type="Proteomes" id="UP000008190">
    <property type="component" value="Chromosome"/>
</dbReference>
<dbReference type="HOGENOM" id="CLU_009098_1_0_11"/>
<evidence type="ECO:0000313" key="7">
    <source>
        <dbReference type="EMBL" id="CCF63640.1"/>
    </source>
</evidence>
<gene>
    <name evidence="7" type="ordered locus">NOCYR_2871</name>
</gene>
<keyword evidence="2" id="KW-0815">Transposition</keyword>
<dbReference type="EMBL" id="FO082843">
    <property type="protein sequence ID" value="CCF63640.1"/>
    <property type="molecule type" value="Genomic_DNA"/>
</dbReference>
<comment type="similarity">
    <text evidence="1">Belongs to the transposase 7 family.</text>
</comment>